<proteinExistence type="predicted"/>
<sequence length="187" mass="20059">MESRRITVGDRTFTVRVDGPETRHTVLLLPDVGDPVDVFDQVVARLTTSDLRTLAVESVEGLEPADVHALLDALGVPYAHVAGRGAGAEIGWQLCSGPFGRFISLVVADRAHPAVPGPDGTVADTHCRPLELPVTVLVTKGLPRPVADASGRHVYGEFRVVEVDVDNVATEADHEMATEIVLRTSLW</sequence>
<name>A0A0H5P8P8_NOCFR</name>
<dbReference type="OMA" id="HCPPVEI"/>
<evidence type="ECO:0000313" key="2">
    <source>
        <dbReference type="Proteomes" id="UP000057820"/>
    </source>
</evidence>
<keyword evidence="1" id="KW-0614">Plasmid</keyword>
<geneLocation type="plasmid" evidence="1">
    <name>2</name>
</geneLocation>
<accession>A0A0H5P8P8</accession>
<dbReference type="Gene3D" id="3.40.50.1820">
    <property type="entry name" value="alpha/beta hydrolase"/>
    <property type="match status" value="1"/>
</dbReference>
<dbReference type="Proteomes" id="UP000057820">
    <property type="component" value="Plasmid 2"/>
</dbReference>
<dbReference type="InterPro" id="IPR029058">
    <property type="entry name" value="AB_hydrolase_fold"/>
</dbReference>
<dbReference type="AlphaFoldDB" id="A0A0H5P8P8"/>
<dbReference type="EMBL" id="LN868939">
    <property type="protein sequence ID" value="CRY84037.1"/>
    <property type="molecule type" value="Genomic_DNA"/>
</dbReference>
<dbReference type="SUPFAM" id="SSF53474">
    <property type="entry name" value="alpha/beta-Hydrolases"/>
    <property type="match status" value="1"/>
</dbReference>
<evidence type="ECO:0000313" key="1">
    <source>
        <dbReference type="EMBL" id="CRY84037.1"/>
    </source>
</evidence>
<evidence type="ECO:0008006" key="3">
    <source>
        <dbReference type="Google" id="ProtNLM"/>
    </source>
</evidence>
<gene>
    <name evidence="1" type="ORF">ERS450000_05826</name>
</gene>
<dbReference type="GeneID" id="61134729"/>
<dbReference type="KEGG" id="nfr:ERS450000_05826"/>
<dbReference type="RefSeq" id="WP_011210621.1">
    <property type="nucleotide sequence ID" value="NZ_CAACYE020000001.1"/>
</dbReference>
<protein>
    <recommendedName>
        <fullName evidence="3">Alpha/beta hydrolase</fullName>
    </recommendedName>
</protein>
<organism evidence="1 2">
    <name type="scientific">Nocardia farcinica</name>
    <dbReference type="NCBI Taxonomy" id="37329"/>
    <lineage>
        <taxon>Bacteria</taxon>
        <taxon>Bacillati</taxon>
        <taxon>Actinomycetota</taxon>
        <taxon>Actinomycetes</taxon>
        <taxon>Mycobacteriales</taxon>
        <taxon>Nocardiaceae</taxon>
        <taxon>Nocardia</taxon>
    </lineage>
</organism>
<reference evidence="2" key="1">
    <citation type="submission" date="2015-03" db="EMBL/GenBank/DDBJ databases">
        <authorList>
            <consortium name="Pathogen Informatics"/>
        </authorList>
    </citation>
    <scope>NUCLEOTIDE SEQUENCE [LARGE SCALE GENOMIC DNA]</scope>
    <source>
        <strain evidence="2">NCTC11134</strain>
        <plasmid evidence="2">2</plasmid>
    </source>
</reference>